<protein>
    <submittedName>
        <fullName evidence="2">Type II toxin-antitoxin system death-on-curing family toxin</fullName>
    </submittedName>
</protein>
<feature type="domain" description="Fido" evidence="1">
    <location>
        <begin position="1"/>
        <end position="47"/>
    </location>
</feature>
<dbReference type="PROSITE" id="PS51459">
    <property type="entry name" value="FIDO"/>
    <property type="match status" value="1"/>
</dbReference>
<reference evidence="2" key="1">
    <citation type="submission" date="2020-10" db="EMBL/GenBank/DDBJ databases">
        <authorList>
            <person name="Castelo-Branco R."/>
            <person name="Eusebio N."/>
            <person name="Adriana R."/>
            <person name="Vieira A."/>
            <person name="Brugerolle De Fraissinette N."/>
            <person name="Rezende De Castro R."/>
            <person name="Schneider M.P."/>
            <person name="Vasconcelos V."/>
            <person name="Leao P.N."/>
        </authorList>
    </citation>
    <scope>NUCLEOTIDE SEQUENCE</scope>
    <source>
        <strain evidence="2">LEGE 06105</strain>
    </source>
</reference>
<dbReference type="RefSeq" id="WP_193922390.1">
    <property type="nucleotide sequence ID" value="NZ_JADEWL010000062.1"/>
</dbReference>
<dbReference type="Proteomes" id="UP000620559">
    <property type="component" value="Unassembled WGS sequence"/>
</dbReference>
<dbReference type="EMBL" id="JADEWL010000062">
    <property type="protein sequence ID" value="MBE9214508.1"/>
    <property type="molecule type" value="Genomic_DNA"/>
</dbReference>
<dbReference type="InterPro" id="IPR003812">
    <property type="entry name" value="Fido"/>
</dbReference>
<evidence type="ECO:0000259" key="1">
    <source>
        <dbReference type="PROSITE" id="PS51459"/>
    </source>
</evidence>
<gene>
    <name evidence="2" type="ORF">IQ247_17845</name>
</gene>
<evidence type="ECO:0000313" key="3">
    <source>
        <dbReference type="Proteomes" id="UP000620559"/>
    </source>
</evidence>
<dbReference type="InterPro" id="IPR006440">
    <property type="entry name" value="Doc"/>
</dbReference>
<accession>A0A8J7FDQ3</accession>
<proteinExistence type="predicted"/>
<dbReference type="AlphaFoldDB" id="A0A8J7FDQ3"/>
<dbReference type="InterPro" id="IPR036597">
    <property type="entry name" value="Fido-like_dom_sf"/>
</dbReference>
<comment type="caution">
    <text evidence="2">The sequence shown here is derived from an EMBL/GenBank/DDBJ whole genome shotgun (WGS) entry which is preliminary data.</text>
</comment>
<dbReference type="Pfam" id="PF02661">
    <property type="entry name" value="Fic"/>
    <property type="match status" value="1"/>
</dbReference>
<name>A0A8J7FDQ3_9CYAN</name>
<dbReference type="GO" id="GO:0016301">
    <property type="term" value="F:kinase activity"/>
    <property type="evidence" value="ECO:0007669"/>
    <property type="project" value="InterPro"/>
</dbReference>
<organism evidence="2 3">
    <name type="scientific">Plectonema cf. radiosum LEGE 06105</name>
    <dbReference type="NCBI Taxonomy" id="945769"/>
    <lineage>
        <taxon>Bacteria</taxon>
        <taxon>Bacillati</taxon>
        <taxon>Cyanobacteriota</taxon>
        <taxon>Cyanophyceae</taxon>
        <taxon>Oscillatoriophycideae</taxon>
        <taxon>Oscillatoriales</taxon>
        <taxon>Microcoleaceae</taxon>
        <taxon>Plectonema</taxon>
    </lineage>
</organism>
<dbReference type="SUPFAM" id="SSF140931">
    <property type="entry name" value="Fic-like"/>
    <property type="match status" value="1"/>
</dbReference>
<dbReference type="InterPro" id="IPR053737">
    <property type="entry name" value="Type_II_TA_Toxin"/>
</dbReference>
<keyword evidence="3" id="KW-1185">Reference proteome</keyword>
<evidence type="ECO:0000313" key="2">
    <source>
        <dbReference type="EMBL" id="MBE9214508.1"/>
    </source>
</evidence>
<sequence length="47" mass="5260">MNPSSNIYDLTAAYGYGLVKNHCFVDGNKRIGFVVMAVFLLRNGYDD</sequence>
<dbReference type="Gene3D" id="1.20.120.1870">
    <property type="entry name" value="Fic/DOC protein, Fido domain"/>
    <property type="match status" value="1"/>
</dbReference>
<dbReference type="NCBIfam" id="TIGR01550">
    <property type="entry name" value="DOC_P1"/>
    <property type="match status" value="1"/>
</dbReference>